<evidence type="ECO:0000313" key="6">
    <source>
        <dbReference type="Proteomes" id="UP001626549"/>
    </source>
</evidence>
<evidence type="ECO:0000256" key="3">
    <source>
        <dbReference type="SAM" id="Phobius"/>
    </source>
</evidence>
<feature type="transmembrane region" description="Helical" evidence="3">
    <location>
        <begin position="28"/>
        <end position="51"/>
    </location>
</feature>
<evidence type="ECO:0000259" key="4">
    <source>
        <dbReference type="Pfam" id="PF25917"/>
    </source>
</evidence>
<dbReference type="InterPro" id="IPR050393">
    <property type="entry name" value="MFP_Efflux_Pump"/>
</dbReference>
<dbReference type="RefSeq" id="WP_407326920.1">
    <property type="nucleotide sequence ID" value="NZ_CP136865.1"/>
</dbReference>
<dbReference type="PANTHER" id="PTHR30367">
    <property type="entry name" value="P-HYDROXYBENZOIC ACID EFFLUX PUMP SUBUNIT AAEA-RELATED"/>
    <property type="match status" value="1"/>
</dbReference>
<reference evidence="5 6" key="1">
    <citation type="submission" date="2023-10" db="EMBL/GenBank/DDBJ databases">
        <title>Two novel species belonging to the OM43/NOR5 clade.</title>
        <authorList>
            <person name="Park M."/>
        </authorList>
    </citation>
    <scope>NUCLEOTIDE SEQUENCE [LARGE SCALE GENOMIC DNA]</scope>
    <source>
        <strain evidence="5 6">IMCC45268</strain>
    </source>
</reference>
<evidence type="ECO:0000256" key="1">
    <source>
        <dbReference type="ARBA" id="ARBA00009477"/>
    </source>
</evidence>
<dbReference type="SUPFAM" id="SSF111369">
    <property type="entry name" value="HlyD-like secretion proteins"/>
    <property type="match status" value="2"/>
</dbReference>
<feature type="domain" description="Multidrug resistance protein MdtA-like barrel-sandwich hybrid" evidence="4">
    <location>
        <begin position="63"/>
        <end position="235"/>
    </location>
</feature>
<sequence>MFELIFTSFPAVIRYFQLRKRGEAMTVWNMKTAVFLWAVMAFILFLTIFYYHPKTYAGIVPFRTVSVVSQTSGPVVEIAVNNGDQVQTGDLLFRIENSSQVAFLSEAETQLGVVDAKEAQAKDDLIVKQARIDDIEAQLVNLREELSDAETLVKRGIGTANSVVEATAQVASAEADLRAASAELDLATIVLAESIPAERRAAEAAIESAKVQLSYTEVRSFVDGTVTQLALSLGSPTTTLVFSPAMIIIPERDPEMNIAIAAGFVQVAQNVLHDGMPVEVACESNASLSLKNAIFPGRISSLQPAVATGQVVPSGDLADLKNATERGAIQAFIELEYEAHEQMLIDGSGCVIQAYTTNKSGFVGHIIAATGVVKAASLRMKVLGSMVIGVGLLGGGH</sequence>
<keyword evidence="2" id="KW-0175">Coiled coil</keyword>
<name>A0ABZ0IA59_9GAMM</name>
<feature type="coiled-coil region" evidence="2">
    <location>
        <begin position="125"/>
        <end position="183"/>
    </location>
</feature>
<dbReference type="PANTHER" id="PTHR30367:SF12">
    <property type="entry name" value="P-HYDROXYBENZOIC ACID EFFLUX PUMP SUBUNIT AAEA"/>
    <property type="match status" value="1"/>
</dbReference>
<proteinExistence type="inferred from homology"/>
<keyword evidence="3" id="KW-0472">Membrane</keyword>
<evidence type="ECO:0000313" key="5">
    <source>
        <dbReference type="EMBL" id="WOJ96236.1"/>
    </source>
</evidence>
<accession>A0ABZ0IA59</accession>
<protein>
    <submittedName>
        <fullName evidence="5">Biotin/lipoyl-binding protein</fullName>
    </submittedName>
</protein>
<dbReference type="Pfam" id="PF25917">
    <property type="entry name" value="BSH_RND"/>
    <property type="match status" value="1"/>
</dbReference>
<keyword evidence="6" id="KW-1185">Reference proteome</keyword>
<keyword evidence="3" id="KW-0812">Transmembrane</keyword>
<comment type="similarity">
    <text evidence="1">Belongs to the membrane fusion protein (MFP) (TC 8.A.1) family.</text>
</comment>
<dbReference type="EMBL" id="CP136865">
    <property type="protein sequence ID" value="WOJ96236.1"/>
    <property type="molecule type" value="Genomic_DNA"/>
</dbReference>
<organism evidence="5 6">
    <name type="scientific">Congregibacter brevis</name>
    <dbReference type="NCBI Taxonomy" id="3081201"/>
    <lineage>
        <taxon>Bacteria</taxon>
        <taxon>Pseudomonadati</taxon>
        <taxon>Pseudomonadota</taxon>
        <taxon>Gammaproteobacteria</taxon>
        <taxon>Cellvibrionales</taxon>
        <taxon>Halieaceae</taxon>
        <taxon>Congregibacter</taxon>
    </lineage>
</organism>
<dbReference type="Gene3D" id="2.40.50.100">
    <property type="match status" value="2"/>
</dbReference>
<gene>
    <name evidence="5" type="ORF">R0137_13410</name>
</gene>
<dbReference type="InterPro" id="IPR058625">
    <property type="entry name" value="MdtA-like_BSH"/>
</dbReference>
<dbReference type="Gene3D" id="1.10.287.470">
    <property type="entry name" value="Helix hairpin bin"/>
    <property type="match status" value="2"/>
</dbReference>
<keyword evidence="3" id="KW-1133">Transmembrane helix</keyword>
<evidence type="ECO:0000256" key="2">
    <source>
        <dbReference type="SAM" id="Coils"/>
    </source>
</evidence>
<dbReference type="Proteomes" id="UP001626549">
    <property type="component" value="Chromosome"/>
</dbReference>